<sequence length="254" mass="27779">MAGPTPEISHQPTTSQIRTPISSSRLETRRLKPHCSHTIEVYKSRRVVSHRRLDKLLLPFFQLQHTHLPQSTAELLQMEQGNHTSSASDIYDSAAAPAAPLPFGADDMLLELDAFLLDTNAAEESSEWLSPSPSSSSDAAVVPLSPTTLEQQRRPDAGASPPGEKRQATAFIGVRKRPWGKFAAEIRDSTRRGARVWLGTFDTPEAAALAYDQAAFSARGDGAVLNFPVERGRGRGRRRFPRPRAEAAALQAHA</sequence>
<reference evidence="9" key="1">
    <citation type="journal article" date="2019" name="Nat. Commun.">
        <title>The genome of broomcorn millet.</title>
        <authorList>
            <person name="Zou C."/>
            <person name="Miki D."/>
            <person name="Li D."/>
            <person name="Tang Q."/>
            <person name="Xiao L."/>
            <person name="Rajput S."/>
            <person name="Deng P."/>
            <person name="Jia W."/>
            <person name="Huang R."/>
            <person name="Zhang M."/>
            <person name="Sun Y."/>
            <person name="Hu J."/>
            <person name="Fu X."/>
            <person name="Schnable P.S."/>
            <person name="Li F."/>
            <person name="Zhang H."/>
            <person name="Feng B."/>
            <person name="Zhu X."/>
            <person name="Liu R."/>
            <person name="Schnable J.C."/>
            <person name="Zhu J.-K."/>
            <person name="Zhang H."/>
        </authorList>
    </citation>
    <scope>NUCLEOTIDE SEQUENCE [LARGE SCALE GENOMIC DNA]</scope>
</reference>
<dbReference type="SMART" id="SM00380">
    <property type="entry name" value="AP2"/>
    <property type="match status" value="1"/>
</dbReference>
<feature type="compositionally biased region" description="Low complexity" evidence="6">
    <location>
        <begin position="127"/>
        <end position="146"/>
    </location>
</feature>
<evidence type="ECO:0000256" key="2">
    <source>
        <dbReference type="ARBA" id="ARBA00023015"/>
    </source>
</evidence>
<evidence type="ECO:0000256" key="3">
    <source>
        <dbReference type="ARBA" id="ARBA00023125"/>
    </source>
</evidence>
<evidence type="ECO:0000256" key="6">
    <source>
        <dbReference type="SAM" id="MobiDB-lite"/>
    </source>
</evidence>
<dbReference type="InterPro" id="IPR016177">
    <property type="entry name" value="DNA-bd_dom_sf"/>
</dbReference>
<dbReference type="Proteomes" id="UP000275267">
    <property type="component" value="Unassembled WGS sequence"/>
</dbReference>
<organism evidence="8 9">
    <name type="scientific">Panicum miliaceum</name>
    <name type="common">Proso millet</name>
    <name type="synonym">Broomcorn millet</name>
    <dbReference type="NCBI Taxonomy" id="4540"/>
    <lineage>
        <taxon>Eukaryota</taxon>
        <taxon>Viridiplantae</taxon>
        <taxon>Streptophyta</taxon>
        <taxon>Embryophyta</taxon>
        <taxon>Tracheophyta</taxon>
        <taxon>Spermatophyta</taxon>
        <taxon>Magnoliopsida</taxon>
        <taxon>Liliopsida</taxon>
        <taxon>Poales</taxon>
        <taxon>Poaceae</taxon>
        <taxon>PACMAD clade</taxon>
        <taxon>Panicoideae</taxon>
        <taxon>Panicodae</taxon>
        <taxon>Paniceae</taxon>
        <taxon>Panicinae</taxon>
        <taxon>Panicum</taxon>
        <taxon>Panicum sect. Panicum</taxon>
    </lineage>
</organism>
<dbReference type="CDD" id="cd00018">
    <property type="entry name" value="AP2"/>
    <property type="match status" value="1"/>
</dbReference>
<comment type="caution">
    <text evidence="8">The sequence shown here is derived from an EMBL/GenBank/DDBJ whole genome shotgun (WGS) entry which is preliminary data.</text>
</comment>
<dbReference type="GO" id="GO:0009873">
    <property type="term" value="P:ethylene-activated signaling pathway"/>
    <property type="evidence" value="ECO:0007669"/>
    <property type="project" value="InterPro"/>
</dbReference>
<evidence type="ECO:0000256" key="4">
    <source>
        <dbReference type="ARBA" id="ARBA00023163"/>
    </source>
</evidence>
<dbReference type="PANTHER" id="PTHR31190">
    <property type="entry name" value="DNA-BINDING DOMAIN"/>
    <property type="match status" value="1"/>
</dbReference>
<dbReference type="PRINTS" id="PR00367">
    <property type="entry name" value="ETHRSPELEMNT"/>
</dbReference>
<dbReference type="GO" id="GO:0005634">
    <property type="term" value="C:nucleus"/>
    <property type="evidence" value="ECO:0007669"/>
    <property type="project" value="UniProtKB-SubCell"/>
</dbReference>
<dbReference type="OrthoDB" id="10038011at2759"/>
<keyword evidence="9" id="KW-1185">Reference proteome</keyword>
<keyword evidence="5" id="KW-0539">Nucleus</keyword>
<dbReference type="FunFam" id="3.30.730.10:FF:000001">
    <property type="entry name" value="Ethylene-responsive transcription factor 2"/>
    <property type="match status" value="1"/>
</dbReference>
<dbReference type="EMBL" id="PQIB02000017">
    <property type="protein sequence ID" value="RLM58713.1"/>
    <property type="molecule type" value="Genomic_DNA"/>
</dbReference>
<keyword evidence="2" id="KW-0805">Transcription regulation</keyword>
<evidence type="ECO:0000313" key="9">
    <source>
        <dbReference type="Proteomes" id="UP000275267"/>
    </source>
</evidence>
<keyword evidence="4" id="KW-0804">Transcription</keyword>
<dbReference type="GO" id="GO:0003700">
    <property type="term" value="F:DNA-binding transcription factor activity"/>
    <property type="evidence" value="ECO:0007669"/>
    <property type="project" value="InterPro"/>
</dbReference>
<protein>
    <recommendedName>
        <fullName evidence="7">AP2/ERF domain-containing protein</fullName>
    </recommendedName>
</protein>
<feature type="compositionally biased region" description="Polar residues" evidence="6">
    <location>
        <begin position="8"/>
        <end position="25"/>
    </location>
</feature>
<dbReference type="PROSITE" id="PS51032">
    <property type="entry name" value="AP2_ERF"/>
    <property type="match status" value="1"/>
</dbReference>
<accession>A0A3L6PK70</accession>
<feature type="region of interest" description="Disordered" evidence="6">
    <location>
        <begin position="1"/>
        <end position="25"/>
    </location>
</feature>
<dbReference type="SUPFAM" id="SSF54171">
    <property type="entry name" value="DNA-binding domain"/>
    <property type="match status" value="1"/>
</dbReference>
<name>A0A3L6PK70_PANMI</name>
<evidence type="ECO:0000256" key="1">
    <source>
        <dbReference type="ARBA" id="ARBA00004123"/>
    </source>
</evidence>
<gene>
    <name evidence="8" type="ORF">C2845_PM18G05060</name>
</gene>
<feature type="domain" description="AP2/ERF" evidence="7">
    <location>
        <begin position="170"/>
        <end position="228"/>
    </location>
</feature>
<comment type="subcellular location">
    <subcellularLocation>
        <location evidence="1">Nucleus</location>
    </subcellularLocation>
</comment>
<dbReference type="AlphaFoldDB" id="A0A3L6PK70"/>
<evidence type="ECO:0000313" key="8">
    <source>
        <dbReference type="EMBL" id="RLM58713.1"/>
    </source>
</evidence>
<evidence type="ECO:0000256" key="5">
    <source>
        <dbReference type="ARBA" id="ARBA00023242"/>
    </source>
</evidence>
<dbReference type="GO" id="GO:0003677">
    <property type="term" value="F:DNA binding"/>
    <property type="evidence" value="ECO:0007669"/>
    <property type="project" value="UniProtKB-KW"/>
</dbReference>
<feature type="region of interest" description="Disordered" evidence="6">
    <location>
        <begin position="126"/>
        <end position="168"/>
    </location>
</feature>
<dbReference type="InterPro" id="IPR036955">
    <property type="entry name" value="AP2/ERF_dom_sf"/>
</dbReference>
<proteinExistence type="predicted"/>
<dbReference type="PANTHER" id="PTHR31190:SF367">
    <property type="entry name" value="AP2_ERF DOMAIN-CONTAINING PROTEIN"/>
    <property type="match status" value="1"/>
</dbReference>
<evidence type="ECO:0000259" key="7">
    <source>
        <dbReference type="PROSITE" id="PS51032"/>
    </source>
</evidence>
<feature type="region of interest" description="Disordered" evidence="6">
    <location>
        <begin position="233"/>
        <end position="254"/>
    </location>
</feature>
<dbReference type="Gene3D" id="3.30.730.10">
    <property type="entry name" value="AP2/ERF domain"/>
    <property type="match status" value="1"/>
</dbReference>
<keyword evidence="3" id="KW-0238">DNA-binding</keyword>
<dbReference type="STRING" id="4540.A0A3L6PK70"/>
<dbReference type="Pfam" id="PF00847">
    <property type="entry name" value="AP2"/>
    <property type="match status" value="1"/>
</dbReference>
<dbReference type="InterPro" id="IPR001471">
    <property type="entry name" value="AP2/ERF_dom"/>
</dbReference>
<dbReference type="InterPro" id="IPR044808">
    <property type="entry name" value="ERF_plant"/>
</dbReference>